<organismHost>
    <name type="scientific">Acanthamoeba polyphaga</name>
    <name type="common">Amoeba</name>
    <dbReference type="NCBI Taxonomy" id="5757"/>
</organismHost>
<sequence length="160" mass="18264">MKKNNLGISIDNNQNIIKMRRTCRVARKSSIKYSSNYLSRQLSNAGVNDPYLTRFIRTSYKEKKACQAELNKWIKAHVELVNKYEKFANDYCELLDKVFKSNAKNNTPLDDVVDNNVSSKTANDDKSNESNKITINDIITYGQGIIFGASISFVIYSRFG</sequence>
<dbReference type="Proteomes" id="UP000280369">
    <property type="component" value="Segment"/>
</dbReference>
<name>A0A2L2DKH9_MIMIV</name>
<organism evidence="1">
    <name type="scientific">Acanthamoeba polyphaga mimivirus</name>
    <name type="common">APMV</name>
    <dbReference type="NCBI Taxonomy" id="212035"/>
    <lineage>
        <taxon>Viruses</taxon>
        <taxon>Varidnaviria</taxon>
        <taxon>Bamfordvirae</taxon>
        <taxon>Nucleocytoviricota</taxon>
        <taxon>Megaviricetes</taxon>
        <taxon>Imitervirales</taxon>
        <taxon>Mimiviridae</taxon>
        <taxon>Megamimivirinae</taxon>
        <taxon>Mimivirus</taxon>
        <taxon>Mimivirus bradfordmassiliense</taxon>
    </lineage>
</organism>
<reference evidence="1" key="1">
    <citation type="journal article" date="2017" name="Front. Microbiol.">
        <title>Genome Characterization of the First Mimiviruses of Lineage C Isolated in Brazil.</title>
        <authorList>
            <person name="Assis F.L."/>
            <person name="Franco-Luiz A.P.M."/>
            <person name="Dos Santos R.N."/>
            <person name="Campos F.S."/>
            <person name="Dornas F.P."/>
            <person name="Borato P.V.M."/>
            <person name="Franco A.C."/>
            <person name="Abrahao J.S."/>
            <person name="Colson P."/>
            <person name="Scola B."/>
        </authorList>
    </citation>
    <scope>NUCLEOTIDE SEQUENCE [LARGE SCALE GENOMIC DNA]</scope>
</reference>
<dbReference type="EMBL" id="MG602507">
    <property type="protein sequence ID" value="AVG46665.1"/>
    <property type="molecule type" value="Genomic_DNA"/>
</dbReference>
<proteinExistence type="predicted"/>
<protein>
    <submittedName>
        <fullName evidence="1">Uncharacterized protein</fullName>
    </submittedName>
</protein>
<evidence type="ECO:0000313" key="1">
    <source>
        <dbReference type="EMBL" id="AVG46665.1"/>
    </source>
</evidence>
<accession>A0A2L2DKH9</accession>